<dbReference type="AlphaFoldDB" id="A5ZNB1"/>
<accession>A5ZNB1</accession>
<protein>
    <submittedName>
        <fullName evidence="1">Uncharacterized protein</fullName>
    </submittedName>
</protein>
<sequence length="34" mass="4229">MNLCKETFSNIAIHKRELYESKLYIRRISSHKRY</sequence>
<dbReference type="HOGENOM" id="CLU_3372399_0_0_9"/>
<evidence type="ECO:0000313" key="1">
    <source>
        <dbReference type="EMBL" id="EDM89355.1"/>
    </source>
</evidence>
<proteinExistence type="predicted"/>
<name>A5ZNB1_9FIRM</name>
<dbReference type="EMBL" id="AAVO02000001">
    <property type="protein sequence ID" value="EDM89355.1"/>
    <property type="molecule type" value="Genomic_DNA"/>
</dbReference>
<gene>
    <name evidence="1" type="ORF">RUMOBE_00478</name>
</gene>
<organism evidence="1 2">
    <name type="scientific">Blautia obeum ATCC 29174</name>
    <dbReference type="NCBI Taxonomy" id="411459"/>
    <lineage>
        <taxon>Bacteria</taxon>
        <taxon>Bacillati</taxon>
        <taxon>Bacillota</taxon>
        <taxon>Clostridia</taxon>
        <taxon>Lachnospirales</taxon>
        <taxon>Lachnospiraceae</taxon>
        <taxon>Blautia</taxon>
    </lineage>
</organism>
<reference evidence="1 2" key="2">
    <citation type="submission" date="2007-04" db="EMBL/GenBank/DDBJ databases">
        <title>Draft genome sequence of Ruminococcus obeum (ATCC 29174).</title>
        <authorList>
            <person name="Sudarsanam P."/>
            <person name="Ley R."/>
            <person name="Guruge J."/>
            <person name="Turnbaugh P.J."/>
            <person name="Mahowald M."/>
            <person name="Liep D."/>
            <person name="Gordon J."/>
        </authorList>
    </citation>
    <scope>NUCLEOTIDE SEQUENCE [LARGE SCALE GENOMIC DNA]</scope>
    <source>
        <strain evidence="1 2">ATCC 29174</strain>
    </source>
</reference>
<reference evidence="1 2" key="1">
    <citation type="submission" date="2007-03" db="EMBL/GenBank/DDBJ databases">
        <authorList>
            <person name="Fulton L."/>
            <person name="Clifton S."/>
            <person name="Fulton B."/>
            <person name="Xu J."/>
            <person name="Minx P."/>
            <person name="Pepin K.H."/>
            <person name="Johnson M."/>
            <person name="Thiruvilangam P."/>
            <person name="Bhonagiri V."/>
            <person name="Nash W.E."/>
            <person name="Mardis E.R."/>
            <person name="Wilson R.K."/>
        </authorList>
    </citation>
    <scope>NUCLEOTIDE SEQUENCE [LARGE SCALE GENOMIC DNA]</scope>
    <source>
        <strain evidence="1 2">ATCC 29174</strain>
    </source>
</reference>
<evidence type="ECO:0000313" key="2">
    <source>
        <dbReference type="Proteomes" id="UP000006002"/>
    </source>
</evidence>
<comment type="caution">
    <text evidence="1">The sequence shown here is derived from an EMBL/GenBank/DDBJ whole genome shotgun (WGS) entry which is preliminary data.</text>
</comment>
<dbReference type="Proteomes" id="UP000006002">
    <property type="component" value="Unassembled WGS sequence"/>
</dbReference>